<evidence type="ECO:0000256" key="4">
    <source>
        <dbReference type="ARBA" id="ARBA00023136"/>
    </source>
</evidence>
<feature type="transmembrane region" description="Helical" evidence="5">
    <location>
        <begin position="219"/>
        <end position="244"/>
    </location>
</feature>
<keyword evidence="4 5" id="KW-0472">Membrane</keyword>
<feature type="domain" description="Integral membrane bound transporter" evidence="6">
    <location>
        <begin position="230"/>
        <end position="353"/>
    </location>
</feature>
<dbReference type="EMBL" id="BMYO01000002">
    <property type="protein sequence ID" value="GHD58234.1"/>
    <property type="molecule type" value="Genomic_DNA"/>
</dbReference>
<dbReference type="Pfam" id="PF13515">
    <property type="entry name" value="FUSC_2"/>
    <property type="match status" value="1"/>
</dbReference>
<proteinExistence type="predicted"/>
<evidence type="ECO:0000256" key="3">
    <source>
        <dbReference type="ARBA" id="ARBA00022989"/>
    </source>
</evidence>
<feature type="transmembrane region" description="Helical" evidence="5">
    <location>
        <begin position="310"/>
        <end position="329"/>
    </location>
</feature>
<protein>
    <recommendedName>
        <fullName evidence="6">Integral membrane bound transporter domain-containing protein</fullName>
    </recommendedName>
</protein>
<organism evidence="7 8">
    <name type="scientific">Jeongeupia chitinilytica</name>
    <dbReference type="NCBI Taxonomy" id="1041641"/>
    <lineage>
        <taxon>Bacteria</taxon>
        <taxon>Pseudomonadati</taxon>
        <taxon>Pseudomonadota</taxon>
        <taxon>Betaproteobacteria</taxon>
        <taxon>Neisseriales</taxon>
        <taxon>Chitinibacteraceae</taxon>
        <taxon>Jeongeupia</taxon>
    </lineage>
</organism>
<dbReference type="Proteomes" id="UP000604737">
    <property type="component" value="Unassembled WGS sequence"/>
</dbReference>
<evidence type="ECO:0000313" key="7">
    <source>
        <dbReference type="EMBL" id="GHD58234.1"/>
    </source>
</evidence>
<reference evidence="8" key="1">
    <citation type="journal article" date="2019" name="Int. J. Syst. Evol. Microbiol.">
        <title>The Global Catalogue of Microorganisms (GCM) 10K type strain sequencing project: providing services to taxonomists for standard genome sequencing and annotation.</title>
        <authorList>
            <consortium name="The Broad Institute Genomics Platform"/>
            <consortium name="The Broad Institute Genome Sequencing Center for Infectious Disease"/>
            <person name="Wu L."/>
            <person name="Ma J."/>
        </authorList>
    </citation>
    <scope>NUCLEOTIDE SEQUENCE [LARGE SCALE GENOMIC DNA]</scope>
    <source>
        <strain evidence="8">KCTC 23701</strain>
    </source>
</reference>
<keyword evidence="2 5" id="KW-0812">Transmembrane</keyword>
<keyword evidence="3 5" id="KW-1133">Transmembrane helix</keyword>
<evidence type="ECO:0000313" key="8">
    <source>
        <dbReference type="Proteomes" id="UP000604737"/>
    </source>
</evidence>
<feature type="transmembrane region" description="Helical" evidence="5">
    <location>
        <begin position="127"/>
        <end position="152"/>
    </location>
</feature>
<dbReference type="InterPro" id="IPR049453">
    <property type="entry name" value="Memb_transporter_dom"/>
</dbReference>
<feature type="transmembrane region" description="Helical" evidence="5">
    <location>
        <begin position="341"/>
        <end position="362"/>
    </location>
</feature>
<comment type="caution">
    <text evidence="7">The sequence shown here is derived from an EMBL/GenBank/DDBJ whole genome shotgun (WGS) entry which is preliminary data.</text>
</comment>
<evidence type="ECO:0000259" key="6">
    <source>
        <dbReference type="Pfam" id="PF13515"/>
    </source>
</evidence>
<feature type="transmembrane region" description="Helical" evidence="5">
    <location>
        <begin position="99"/>
        <end position="120"/>
    </location>
</feature>
<keyword evidence="8" id="KW-1185">Reference proteome</keyword>
<evidence type="ECO:0000256" key="1">
    <source>
        <dbReference type="ARBA" id="ARBA00004141"/>
    </source>
</evidence>
<sequence>MQLQDYVIITNANWLHCPYISRFQARVRIRSAMFSHPALTLQHAPVNRRKMLRAVIAVGLPLTIALVRGEFLPAVYGAVAGFYTLFVDSGGDTGERLAAILYMTVGMLLAGIAGVVGHYVPGSALVLLLGFTAVAGWLQGAGSAVEFIGKYWLIAFLFGDSAPDLPPLCGTYVIVGGLAGMFAVLVDLAIARRPEPQSAPMLRDAARHLLRRRHTNGAFTFYFMVLVVVGYVVGHWLGLTRAYWVPLTIVIVTVYDPRHSIHKLIQRLAGSLLGAVLGALIVHFVRAEWALALCVTAMAAWLPAAQARNYWVAVIPITALVMVLLDFGILRGSMSATDFALARMADTVVGCIVCGVGAMIYLRLLPRIEAAQSPRRLRQKRD</sequence>
<accession>A0ABQ3H006</accession>
<comment type="subcellular location">
    <subcellularLocation>
        <location evidence="1">Membrane</location>
        <topology evidence="1">Multi-pass membrane protein</topology>
    </subcellularLocation>
</comment>
<evidence type="ECO:0000256" key="5">
    <source>
        <dbReference type="SAM" id="Phobius"/>
    </source>
</evidence>
<gene>
    <name evidence="7" type="ORF">GCM10007350_07810</name>
</gene>
<evidence type="ECO:0000256" key="2">
    <source>
        <dbReference type="ARBA" id="ARBA00022692"/>
    </source>
</evidence>
<name>A0ABQ3H006_9NEIS</name>
<feature type="transmembrane region" description="Helical" evidence="5">
    <location>
        <begin position="54"/>
        <end position="79"/>
    </location>
</feature>
<feature type="transmembrane region" description="Helical" evidence="5">
    <location>
        <begin position="172"/>
        <end position="191"/>
    </location>
</feature>
<feature type="transmembrane region" description="Helical" evidence="5">
    <location>
        <begin position="264"/>
        <end position="282"/>
    </location>
</feature>